<dbReference type="OrthoDB" id="428260at2759"/>
<evidence type="ECO:0000256" key="1">
    <source>
        <dbReference type="ARBA" id="ARBA00009009"/>
    </source>
</evidence>
<dbReference type="InterPro" id="IPR012338">
    <property type="entry name" value="Beta-lactam/transpept-like"/>
</dbReference>
<dbReference type="InterPro" id="IPR001466">
    <property type="entry name" value="Beta-lactam-related"/>
</dbReference>
<dbReference type="MEROPS" id="S12.950"/>
<dbReference type="Gene3D" id="3.40.710.10">
    <property type="entry name" value="DD-peptidase/beta-lactamase superfamily"/>
    <property type="match status" value="1"/>
</dbReference>
<dbReference type="SUPFAM" id="SSF56601">
    <property type="entry name" value="beta-lactamase/transpeptidase-like"/>
    <property type="match status" value="1"/>
</dbReference>
<proteinExistence type="inferred from homology"/>
<dbReference type="InParanoid" id="K2RZ04"/>
<evidence type="ECO:0000259" key="3">
    <source>
        <dbReference type="Pfam" id="PF00144"/>
    </source>
</evidence>
<sequence length="392" mass="42566">MSAVKQLLEDAVANGTIAGCACMASSKDGSFHYEEAVGVESLTNPPSEPVSTKSVFPLISSTKLMTAVAALQLVERGSLYLDQDVSPLIPELASQPVLGGSLEAPVAVPRRNPLLLKYLLSHSVGTPYPGFSDLPAGYMAEQWSNLPRFTTIAARFGQPLTFQPGENFAYGFAMDWVGRIIERVSGEPSLEAYMRKNIWEPLGIQGITFWPDEHAHIKSKLVQTAQRTPDGGIEPSAAKSINDGLQECFGGQGAYACVDDFHKILQSLLANDGKLLKPETVTEMFKPQLTTPAKAALNAMLRDPTKAANVIGDFSIPLTYDWNLAGLMLAEDDPNGGRKKGTTCWYGMMNFYWFIDVEAGLCGVFGVSLLPQADAKLKNLILAWQRLLYDGI</sequence>
<gene>
    <name evidence="4" type="ORF">MPH_13260</name>
</gene>
<dbReference type="GO" id="GO:0016787">
    <property type="term" value="F:hydrolase activity"/>
    <property type="evidence" value="ECO:0007669"/>
    <property type="project" value="UniProtKB-KW"/>
</dbReference>
<protein>
    <submittedName>
        <fullName evidence="4">Beta-lactamase-related protein</fullName>
    </submittedName>
</protein>
<accession>K2RZ04</accession>
<organism evidence="4 5">
    <name type="scientific">Macrophomina phaseolina (strain MS6)</name>
    <name type="common">Charcoal rot fungus</name>
    <dbReference type="NCBI Taxonomy" id="1126212"/>
    <lineage>
        <taxon>Eukaryota</taxon>
        <taxon>Fungi</taxon>
        <taxon>Dikarya</taxon>
        <taxon>Ascomycota</taxon>
        <taxon>Pezizomycotina</taxon>
        <taxon>Dothideomycetes</taxon>
        <taxon>Dothideomycetes incertae sedis</taxon>
        <taxon>Botryosphaeriales</taxon>
        <taxon>Botryosphaeriaceae</taxon>
        <taxon>Macrophomina</taxon>
    </lineage>
</organism>
<dbReference type="VEuPathDB" id="FungiDB:MPH_13260"/>
<dbReference type="PROSITE" id="PS51257">
    <property type="entry name" value="PROKAR_LIPOPROTEIN"/>
    <property type="match status" value="1"/>
</dbReference>
<reference evidence="4 5" key="1">
    <citation type="journal article" date="2012" name="BMC Genomics">
        <title>Tools to kill: Genome of one of the most destructive plant pathogenic fungi Macrophomina phaseolina.</title>
        <authorList>
            <person name="Islam M.S."/>
            <person name="Haque M.S."/>
            <person name="Islam M.M."/>
            <person name="Emdad E.M."/>
            <person name="Halim A."/>
            <person name="Hossen Q.M.M."/>
            <person name="Hossain M.Z."/>
            <person name="Ahmed B."/>
            <person name="Rahim S."/>
            <person name="Rahman M.S."/>
            <person name="Alam M.M."/>
            <person name="Hou S."/>
            <person name="Wan X."/>
            <person name="Saito J.A."/>
            <person name="Alam M."/>
        </authorList>
    </citation>
    <scope>NUCLEOTIDE SEQUENCE [LARGE SCALE GENOMIC DNA]</scope>
    <source>
        <strain evidence="4 5">MS6</strain>
    </source>
</reference>
<dbReference type="EMBL" id="AHHD01000573">
    <property type="protein sequence ID" value="EKG09665.1"/>
    <property type="molecule type" value="Genomic_DNA"/>
</dbReference>
<dbReference type="STRING" id="1126212.K2RZ04"/>
<dbReference type="eggNOG" id="ENOG502S4UR">
    <property type="taxonomic scope" value="Eukaryota"/>
</dbReference>
<dbReference type="PANTHER" id="PTHR43283:SF17">
    <property type="entry name" value="(LOVD), PUTATIVE (AFU_ORTHOLOGUE AFUA_5G00920)-RELATED"/>
    <property type="match status" value="1"/>
</dbReference>
<feature type="domain" description="Beta-lactamase-related" evidence="3">
    <location>
        <begin position="5"/>
        <end position="371"/>
    </location>
</feature>
<dbReference type="PANTHER" id="PTHR43283">
    <property type="entry name" value="BETA-LACTAMASE-RELATED"/>
    <property type="match status" value="1"/>
</dbReference>
<comment type="caution">
    <text evidence="4">The sequence shown here is derived from an EMBL/GenBank/DDBJ whole genome shotgun (WGS) entry which is preliminary data.</text>
</comment>
<dbReference type="Proteomes" id="UP000007129">
    <property type="component" value="Unassembled WGS sequence"/>
</dbReference>
<comment type="similarity">
    <text evidence="1">Belongs to the class-A beta-lactamase family.</text>
</comment>
<dbReference type="InterPro" id="IPR050789">
    <property type="entry name" value="Diverse_Enzym_Activities"/>
</dbReference>
<evidence type="ECO:0000313" key="4">
    <source>
        <dbReference type="EMBL" id="EKG09665.1"/>
    </source>
</evidence>
<dbReference type="Pfam" id="PF00144">
    <property type="entry name" value="Beta-lactamase"/>
    <property type="match status" value="1"/>
</dbReference>
<name>K2RZ04_MACPH</name>
<dbReference type="AlphaFoldDB" id="K2RZ04"/>
<evidence type="ECO:0000256" key="2">
    <source>
        <dbReference type="ARBA" id="ARBA00022801"/>
    </source>
</evidence>
<keyword evidence="2" id="KW-0378">Hydrolase</keyword>
<dbReference type="HOGENOM" id="CLU_020027_11_1_1"/>
<evidence type="ECO:0000313" key="5">
    <source>
        <dbReference type="Proteomes" id="UP000007129"/>
    </source>
</evidence>